<evidence type="ECO:0000256" key="1">
    <source>
        <dbReference type="SAM" id="MobiDB-lite"/>
    </source>
</evidence>
<comment type="caution">
    <text evidence="3">The sequence shown here is derived from an EMBL/GenBank/DDBJ whole genome shotgun (WGS) entry which is preliminary data.</text>
</comment>
<evidence type="ECO:0000256" key="2">
    <source>
        <dbReference type="SAM" id="Phobius"/>
    </source>
</evidence>
<keyword evidence="2" id="KW-0472">Membrane</keyword>
<proteinExistence type="predicted"/>
<accession>H5U7M7</accession>
<feature type="transmembrane region" description="Helical" evidence="2">
    <location>
        <begin position="35"/>
        <end position="55"/>
    </location>
</feature>
<reference evidence="3 4" key="1">
    <citation type="submission" date="2012-02" db="EMBL/GenBank/DDBJ databases">
        <title>Whole genome shotgun sequence of Gordonia sputi NBRC 100414.</title>
        <authorList>
            <person name="Yoshida I."/>
            <person name="Hosoyama A."/>
            <person name="Tsuchikane K."/>
            <person name="Katsumata H."/>
            <person name="Yamazaki S."/>
            <person name="Fujita N."/>
        </authorList>
    </citation>
    <scope>NUCLEOTIDE SEQUENCE [LARGE SCALE GENOMIC DNA]</scope>
    <source>
        <strain evidence="3 4">NBRC 100414</strain>
    </source>
</reference>
<keyword evidence="2" id="KW-0812">Transmembrane</keyword>
<protein>
    <submittedName>
        <fullName evidence="3">Uncharacterized protein</fullName>
    </submittedName>
</protein>
<dbReference type="Proteomes" id="UP000005845">
    <property type="component" value="Unassembled WGS sequence"/>
</dbReference>
<evidence type="ECO:0000313" key="3">
    <source>
        <dbReference type="EMBL" id="GAB41735.1"/>
    </source>
</evidence>
<keyword evidence="4" id="KW-1185">Reference proteome</keyword>
<dbReference type="AlphaFoldDB" id="H5U7M7"/>
<keyword evidence="2" id="KW-1133">Transmembrane helix</keyword>
<feature type="region of interest" description="Disordered" evidence="1">
    <location>
        <begin position="1"/>
        <end position="24"/>
    </location>
</feature>
<name>H5U7M7_9ACTN</name>
<sequence>MSQSTTTADPDHVPATATASETDEPAPLIAAARSGIVILTLLATSTTITFGSLFFA</sequence>
<dbReference type="RefSeq" id="WP_005209542.1">
    <property type="nucleotide sequence ID" value="NZ_BAFC01000150.1"/>
</dbReference>
<gene>
    <name evidence="3" type="ORF">GOSPT_152_00340</name>
</gene>
<organism evidence="3 4">
    <name type="scientific">Gordonia sputi NBRC 100414</name>
    <dbReference type="NCBI Taxonomy" id="1089453"/>
    <lineage>
        <taxon>Bacteria</taxon>
        <taxon>Bacillati</taxon>
        <taxon>Actinomycetota</taxon>
        <taxon>Actinomycetes</taxon>
        <taxon>Mycobacteriales</taxon>
        <taxon>Gordoniaceae</taxon>
        <taxon>Gordonia</taxon>
    </lineage>
</organism>
<dbReference type="EMBL" id="BAFC01000150">
    <property type="protein sequence ID" value="GAB41735.1"/>
    <property type="molecule type" value="Genomic_DNA"/>
</dbReference>
<evidence type="ECO:0000313" key="4">
    <source>
        <dbReference type="Proteomes" id="UP000005845"/>
    </source>
</evidence>